<name>A0ABP8XJG2_9MICO</name>
<evidence type="ECO:0000313" key="2">
    <source>
        <dbReference type="Proteomes" id="UP001500843"/>
    </source>
</evidence>
<reference evidence="2" key="1">
    <citation type="journal article" date="2019" name="Int. J. Syst. Evol. Microbiol.">
        <title>The Global Catalogue of Microorganisms (GCM) 10K type strain sequencing project: providing services to taxonomists for standard genome sequencing and annotation.</title>
        <authorList>
            <consortium name="The Broad Institute Genomics Platform"/>
            <consortium name="The Broad Institute Genome Sequencing Center for Infectious Disease"/>
            <person name="Wu L."/>
            <person name="Ma J."/>
        </authorList>
    </citation>
    <scope>NUCLEOTIDE SEQUENCE [LARGE SCALE GENOMIC DNA]</scope>
    <source>
        <strain evidence="2">JCM 17975</strain>
    </source>
</reference>
<gene>
    <name evidence="1" type="ORF">GCM10023198_32210</name>
</gene>
<proteinExistence type="predicted"/>
<dbReference type="Proteomes" id="UP001500843">
    <property type="component" value="Unassembled WGS sequence"/>
</dbReference>
<sequence length="163" mass="17038">MTDQTTPTAVLPDHVAVTDTVVARLAQCSQIKFHHTDGATGSIPRYIADEIGQAVLALVPDAAPVELTPVQYALLDALREVALSSEAPSGKYAGEQLARLVAAEFGHPLPEPVERDGGLTNFLYGRPIVTNPKTPLGTSPIDHAARQAQATGGPIKGAEADRG</sequence>
<accession>A0ABP8XJG2</accession>
<comment type="caution">
    <text evidence="1">The sequence shown here is derived from an EMBL/GenBank/DDBJ whole genome shotgun (WGS) entry which is preliminary data.</text>
</comment>
<protein>
    <submittedName>
        <fullName evidence="1">Uncharacterized protein</fullName>
    </submittedName>
</protein>
<organism evidence="1 2">
    <name type="scientific">Promicromonospora umidemergens</name>
    <dbReference type="NCBI Taxonomy" id="629679"/>
    <lineage>
        <taxon>Bacteria</taxon>
        <taxon>Bacillati</taxon>
        <taxon>Actinomycetota</taxon>
        <taxon>Actinomycetes</taxon>
        <taxon>Micrococcales</taxon>
        <taxon>Promicromonosporaceae</taxon>
        <taxon>Promicromonospora</taxon>
    </lineage>
</organism>
<dbReference type="EMBL" id="BAABHM010000013">
    <property type="protein sequence ID" value="GAA4707334.1"/>
    <property type="molecule type" value="Genomic_DNA"/>
</dbReference>
<keyword evidence="2" id="KW-1185">Reference proteome</keyword>
<evidence type="ECO:0000313" key="1">
    <source>
        <dbReference type="EMBL" id="GAA4707334.1"/>
    </source>
</evidence>
<dbReference type="RefSeq" id="WP_253873056.1">
    <property type="nucleotide sequence ID" value="NZ_BAABHM010000013.1"/>
</dbReference>